<keyword evidence="1" id="KW-1133">Transmembrane helix</keyword>
<evidence type="ECO:0000256" key="1">
    <source>
        <dbReference type="SAM" id="Phobius"/>
    </source>
</evidence>
<feature type="transmembrane region" description="Helical" evidence="1">
    <location>
        <begin position="20"/>
        <end position="39"/>
    </location>
</feature>
<dbReference type="EMBL" id="FOKY01000025">
    <property type="protein sequence ID" value="SFB94016.1"/>
    <property type="molecule type" value="Genomic_DNA"/>
</dbReference>
<keyword evidence="1" id="KW-0812">Transmembrane</keyword>
<sequence length="110" mass="12725">MKLILLRLKLLCSRCSTRNFLKVLFISFPVILCVMYYIITKYHHANEINSLYKKVEIISEKSASNDNQTIIHHSLLRESNSLSFESSAHFWEGTALESKYLLPHKGKPSP</sequence>
<dbReference type="AlphaFoldDB" id="A0A1I1F4Y8"/>
<dbReference type="RefSeq" id="WP_092320026.1">
    <property type="nucleotide sequence ID" value="NZ_FOKY01000025.1"/>
</dbReference>
<evidence type="ECO:0000313" key="3">
    <source>
        <dbReference type="Proteomes" id="UP000240042"/>
    </source>
</evidence>
<keyword evidence="3" id="KW-1185">Reference proteome</keyword>
<protein>
    <submittedName>
        <fullName evidence="2">Uncharacterized protein</fullName>
    </submittedName>
</protein>
<reference evidence="3" key="1">
    <citation type="submission" date="2016-10" db="EMBL/GenBank/DDBJ databases">
        <authorList>
            <person name="Varghese N."/>
            <person name="Submissions S."/>
        </authorList>
    </citation>
    <scope>NUCLEOTIDE SEQUENCE [LARGE SCALE GENOMIC DNA]</scope>
    <source>
        <strain evidence="3">ATCC 43811</strain>
    </source>
</reference>
<gene>
    <name evidence="2" type="ORF">SAMN02745150_01389</name>
</gene>
<accession>A0A1I1F4Y8</accession>
<dbReference type="Proteomes" id="UP000240042">
    <property type="component" value="Unassembled WGS sequence"/>
</dbReference>
<evidence type="ECO:0000313" key="2">
    <source>
        <dbReference type="EMBL" id="SFB94016.1"/>
    </source>
</evidence>
<keyword evidence="1" id="KW-0472">Membrane</keyword>
<organism evidence="2 3">
    <name type="scientific">Brevinema andersonii</name>
    <dbReference type="NCBI Taxonomy" id="34097"/>
    <lineage>
        <taxon>Bacteria</taxon>
        <taxon>Pseudomonadati</taxon>
        <taxon>Spirochaetota</taxon>
        <taxon>Spirochaetia</taxon>
        <taxon>Brevinematales</taxon>
        <taxon>Brevinemataceae</taxon>
        <taxon>Brevinema</taxon>
    </lineage>
</organism>
<proteinExistence type="predicted"/>
<dbReference type="STRING" id="34097.SAMN02745150_01389"/>
<name>A0A1I1F4Y8_BREAD</name>